<accession>A0A0B7GUS8</accession>
<evidence type="ECO:0000313" key="5">
    <source>
        <dbReference type="Proteomes" id="UP000323594"/>
    </source>
</evidence>
<organism evidence="2 4">
    <name type="scientific">Treponema phagedenis</name>
    <dbReference type="NCBI Taxonomy" id="162"/>
    <lineage>
        <taxon>Bacteria</taxon>
        <taxon>Pseudomonadati</taxon>
        <taxon>Spirochaetota</taxon>
        <taxon>Spirochaetia</taxon>
        <taxon>Spirochaetales</taxon>
        <taxon>Treponemataceae</taxon>
        <taxon>Treponema</taxon>
    </lineage>
</organism>
<proteinExistence type="predicted"/>
<dbReference type="EMBL" id="CDNC01000023">
    <property type="protein sequence ID" value="CEM62248.1"/>
    <property type="molecule type" value="Genomic_DNA"/>
</dbReference>
<dbReference type="Proteomes" id="UP000042527">
    <property type="component" value="Unassembled WGS sequence"/>
</dbReference>
<reference evidence="3 5" key="3">
    <citation type="submission" date="2019-08" db="EMBL/GenBank/DDBJ databases">
        <authorList>
            <person name="Kuhnert P."/>
        </authorList>
    </citation>
    <scope>NUCLEOTIDE SEQUENCE [LARGE SCALE GENOMIC DNA]</scope>
    <source>
        <strain evidence="3 5">B36.5</strain>
    </source>
</reference>
<dbReference type="InterPro" id="IPR036166">
    <property type="entry name" value="YxeA-like_sf"/>
</dbReference>
<dbReference type="AlphaFoldDB" id="A0A0B7GUS8"/>
<feature type="transmembrane region" description="Helical" evidence="1">
    <location>
        <begin position="5"/>
        <end position="25"/>
    </location>
</feature>
<reference evidence="4" key="2">
    <citation type="submission" date="2015-01" db="EMBL/GenBank/DDBJ databases">
        <authorList>
            <person name="Manzoor Shahid"/>
            <person name="Zubair Saima"/>
        </authorList>
    </citation>
    <scope>NUCLEOTIDE SEQUENCE [LARGE SCALE GENOMIC DNA]</scope>
    <source>
        <strain evidence="4">V1</strain>
    </source>
</reference>
<evidence type="ECO:0000313" key="2">
    <source>
        <dbReference type="EMBL" id="CEM62248.1"/>
    </source>
</evidence>
<dbReference type="PANTHER" id="PTHR36433">
    <property type="entry name" value="HYPOTHETICAL CYTOSOLIC PROTEIN"/>
    <property type="match status" value="1"/>
</dbReference>
<dbReference type="NCBIfam" id="TIGR01655">
    <property type="entry name" value="yxeA_fam"/>
    <property type="match status" value="1"/>
</dbReference>
<evidence type="ECO:0000256" key="1">
    <source>
        <dbReference type="SAM" id="Phobius"/>
    </source>
</evidence>
<gene>
    <name evidence="3" type="ORF">FUT82_15500</name>
    <name evidence="2" type="ORF">TPHV1_30143</name>
</gene>
<keyword evidence="1" id="KW-0472">Membrane</keyword>
<name>A0A0B7GUS8_TREPH</name>
<keyword evidence="1" id="KW-0812">Transmembrane</keyword>
<dbReference type="InterPro" id="IPR006542">
    <property type="entry name" value="DUF1093"/>
</dbReference>
<evidence type="ECO:0000313" key="3">
    <source>
        <dbReference type="EMBL" id="QEJ99251.1"/>
    </source>
</evidence>
<protein>
    <submittedName>
        <fullName evidence="3">YxeA family protein</fullName>
    </submittedName>
</protein>
<dbReference type="SUPFAM" id="SSF159121">
    <property type="entry name" value="BC4932-like"/>
    <property type="match status" value="1"/>
</dbReference>
<dbReference type="RefSeq" id="WP_024752651.1">
    <property type="nucleotide sequence ID" value="NZ_CDNC01000023.1"/>
</dbReference>
<reference evidence="2" key="1">
    <citation type="submission" date="2015-01" db="EMBL/GenBank/DDBJ databases">
        <authorList>
            <person name="Xiang T."/>
            <person name="Song Y."/>
            <person name="Huang L."/>
            <person name="Wang B."/>
            <person name="Wu P."/>
        </authorList>
    </citation>
    <scope>NUCLEOTIDE SEQUENCE [LARGE SCALE GENOMIC DNA]</scope>
    <source>
        <strain evidence="2">V1</strain>
    </source>
</reference>
<dbReference type="OrthoDB" id="8719215at2"/>
<evidence type="ECO:0000313" key="4">
    <source>
        <dbReference type="Proteomes" id="UP000042527"/>
    </source>
</evidence>
<dbReference type="Gene3D" id="2.40.50.480">
    <property type="match status" value="1"/>
</dbReference>
<dbReference type="PANTHER" id="PTHR36433:SF2">
    <property type="entry name" value="YXEA FAMILY PROTEIN"/>
    <property type="match status" value="1"/>
</dbReference>
<keyword evidence="1" id="KW-1133">Transmembrane helix</keyword>
<dbReference type="GeneID" id="57752115"/>
<dbReference type="Pfam" id="PF06486">
    <property type="entry name" value="DUF1093"/>
    <property type="match status" value="1"/>
</dbReference>
<dbReference type="EMBL" id="CP042817">
    <property type="protein sequence ID" value="QEJ99251.1"/>
    <property type="molecule type" value="Genomic_DNA"/>
</dbReference>
<keyword evidence="4" id="KW-1185">Reference proteome</keyword>
<sequence>MIKKLLIVICAIIVVIIGVCIFYILETDSTYYYSQIDNRKIEKVKSSGGVINFSVRKGYSYILFSYDKNGKGKDIKFGASRELKEGAFIRLTVVPIRGVIAWEEVQYEELPAAVREKVVCGRTS</sequence>
<dbReference type="Proteomes" id="UP000323594">
    <property type="component" value="Chromosome"/>
</dbReference>